<dbReference type="PANTHER" id="PTHR19375">
    <property type="entry name" value="HEAT SHOCK PROTEIN 70KDA"/>
    <property type="match status" value="1"/>
</dbReference>
<keyword evidence="2" id="KW-0067">ATP-binding</keyword>
<dbReference type="FunFam" id="3.30.30.30:FF:000003">
    <property type="entry name" value="Heat shock protein 9"/>
    <property type="match status" value="1"/>
</dbReference>
<evidence type="ECO:0000256" key="6">
    <source>
        <dbReference type="SAM" id="Coils"/>
    </source>
</evidence>
<proteinExistence type="predicted"/>
<gene>
    <name evidence="8" type="ORF">C6P40_001291</name>
</gene>
<reference evidence="8" key="1">
    <citation type="submission" date="2020-11" db="EMBL/GenBank/DDBJ databases">
        <title>Kefir isolates.</title>
        <authorList>
            <person name="Marcisauskas S."/>
            <person name="Kim Y."/>
            <person name="Blasche S."/>
        </authorList>
    </citation>
    <scope>NUCLEOTIDE SEQUENCE</scope>
    <source>
        <strain evidence="8">Olga-1</strain>
    </source>
</reference>
<dbReference type="PROSITE" id="PS01036">
    <property type="entry name" value="HSP70_3"/>
    <property type="match status" value="1"/>
</dbReference>
<dbReference type="InterPro" id="IPR029047">
    <property type="entry name" value="HSP70_peptide-bd_sf"/>
</dbReference>
<dbReference type="Proteomes" id="UP000697127">
    <property type="component" value="Unassembled WGS sequence"/>
</dbReference>
<accession>A0A9P6WLE4</accession>
<evidence type="ECO:0000256" key="1">
    <source>
        <dbReference type="ARBA" id="ARBA00022741"/>
    </source>
</evidence>
<feature type="compositionally biased region" description="Basic residues" evidence="7">
    <location>
        <begin position="24"/>
        <end position="35"/>
    </location>
</feature>
<protein>
    <recommendedName>
        <fullName evidence="5">Iron-sulfur cluster biogenesis chaperone, mitochondrial</fullName>
    </recommendedName>
</protein>
<dbReference type="GO" id="GO:0005524">
    <property type="term" value="F:ATP binding"/>
    <property type="evidence" value="ECO:0007669"/>
    <property type="project" value="UniProtKB-KW"/>
</dbReference>
<keyword evidence="1" id="KW-0547">Nucleotide-binding</keyword>
<dbReference type="NCBIfam" id="NF001413">
    <property type="entry name" value="PRK00290.1"/>
    <property type="match status" value="1"/>
</dbReference>
<feature type="region of interest" description="Disordered" evidence="7">
    <location>
        <begin position="1"/>
        <end position="165"/>
    </location>
</feature>
<dbReference type="FunFam" id="3.30.420.40:FF:000020">
    <property type="entry name" value="Chaperone protein HscA homolog"/>
    <property type="match status" value="1"/>
</dbReference>
<dbReference type="PROSITE" id="PS00329">
    <property type="entry name" value="HSP70_2"/>
    <property type="match status" value="1"/>
</dbReference>
<evidence type="ECO:0000256" key="7">
    <source>
        <dbReference type="SAM" id="MobiDB-lite"/>
    </source>
</evidence>
<dbReference type="Gene3D" id="3.30.30.30">
    <property type="match status" value="1"/>
</dbReference>
<dbReference type="FunFam" id="3.90.640.10:FF:000003">
    <property type="entry name" value="Molecular chaperone DnaK"/>
    <property type="match status" value="1"/>
</dbReference>
<feature type="compositionally biased region" description="Basic and acidic residues" evidence="7">
    <location>
        <begin position="131"/>
        <end position="165"/>
    </location>
</feature>
<dbReference type="SUPFAM" id="SSF53067">
    <property type="entry name" value="Actin-like ATPase domain"/>
    <property type="match status" value="2"/>
</dbReference>
<comment type="function">
    <text evidence="4">Required for the assembly of iron-sulfur (Fe/S) clusters in mitochondria. Assisted by the DnaJ-like co-chaperone jac1 and the nucleotide exchange factor mge1, it mediates ATP-dependent Fe-S cluster transfer from the scaffold proteins isu1/isu2 to grx5.</text>
</comment>
<sequence>MGEEELTKEQKLEAARKKFEELKKKNKKGKKKGKNAKKDQSEEPKGEDEADDEDNNKKTSEVPEDQGEILETEDPALDSQESEITPGKAVEEDVKDATDKVISVVKEEEGQEKKESDSKDEALQNEEEVESKENDSEKVIWTTEEEKLNAETKAEPSNETKKDKISSLEDILSNEQGEESTFLTSTLQSSVDLIKAENEKLQEELRKIKAENVDLKLINADLEIELKDSQNCLETEKEKVKRLTQQLRITKVNAPHHVKSSDEDDGVSVLSGTEYLNHTTSIKMLSSSAKDLTKRLIRSKFGLNHQRLNSTANSNKHTRVIGIDLGTTNSAVAIVDPITKKPQILENSQGTRTTPSIVAFTQSGEVFVGEPAKRQWIINPRNTFYATKRLIGRKFDDNEVQKDVKLMPYNIIPSPNGDAWLSTTVGENLTYSPEQIAGFILKEMKNVGEKALDLKEGELKNAVVTVPAYFNDSQRQATKTAGELIGLNVVRVLNEPTAAALAYGLGSNNDGVIAVYDLGGGTFDISILDIEDGVFEVRSTNGDTHLGGEDCDNILIKWILDKFKTNTGVDLNGNMNAIQRVREAAEKAKIELSHVKKTNIDLPFITKTKSISYEITEDELDTMSLALIEKTIAPVKKALSDAEMDKEDIDEIILVGGMTRMPKIRKTVETFFNKKPNTNINPDEAVALGAAIQGAVLSGSVKDVLLLDVTPLTLGIETYGGLFSSLIPRNTTVPCKISQTYSTAVDGQNSIDINVYQGERPLVSDNKLIGKFKLTDIPPLGKGIPKIEVSFDIDADGIIKVSAKDKDTGKVSSITVFGKSGMSKEEVEELIKKSKESTKEDQQKISYLKHVNNLELICFDTEQAMKDWSKFMSEEDVNNIQRHIEIVKNIISDSRKGDLFNVELIRAAQEEMKQETLDVIMRAAKKSKENKGK</sequence>
<dbReference type="Gene3D" id="3.90.640.10">
    <property type="entry name" value="Actin, Chain A, domain 4"/>
    <property type="match status" value="1"/>
</dbReference>
<dbReference type="PROSITE" id="PS00297">
    <property type="entry name" value="HSP70_1"/>
    <property type="match status" value="1"/>
</dbReference>
<evidence type="ECO:0000313" key="9">
    <source>
        <dbReference type="Proteomes" id="UP000697127"/>
    </source>
</evidence>
<feature type="compositionally biased region" description="Basic and acidic residues" evidence="7">
    <location>
        <begin position="1"/>
        <end position="23"/>
    </location>
</feature>
<dbReference type="InterPro" id="IPR013126">
    <property type="entry name" value="Hsp_70_fam"/>
</dbReference>
<dbReference type="FunFam" id="2.60.34.10:FF:000014">
    <property type="entry name" value="Chaperone protein DnaK HSP70"/>
    <property type="match status" value="1"/>
</dbReference>
<comment type="catalytic activity">
    <reaction evidence="3">
        <text>ATP + H2O = ADP + phosphate + H(+)</text>
        <dbReference type="Rhea" id="RHEA:13065"/>
        <dbReference type="ChEBI" id="CHEBI:15377"/>
        <dbReference type="ChEBI" id="CHEBI:15378"/>
        <dbReference type="ChEBI" id="CHEBI:30616"/>
        <dbReference type="ChEBI" id="CHEBI:43474"/>
        <dbReference type="ChEBI" id="CHEBI:456216"/>
        <dbReference type="EC" id="3.6.4.10"/>
    </reaction>
</comment>
<dbReference type="GO" id="GO:0140662">
    <property type="term" value="F:ATP-dependent protein folding chaperone"/>
    <property type="evidence" value="ECO:0007669"/>
    <property type="project" value="InterPro"/>
</dbReference>
<evidence type="ECO:0000256" key="3">
    <source>
        <dbReference type="ARBA" id="ARBA00048056"/>
    </source>
</evidence>
<name>A0A9P6WLE4_9ASCO</name>
<dbReference type="EMBL" id="PUHW01000173">
    <property type="protein sequence ID" value="KAG0688198.1"/>
    <property type="molecule type" value="Genomic_DNA"/>
</dbReference>
<evidence type="ECO:0000256" key="5">
    <source>
        <dbReference type="ARBA" id="ARBA00070638"/>
    </source>
</evidence>
<dbReference type="SUPFAM" id="SSF100920">
    <property type="entry name" value="Heat shock protein 70kD (HSP70), peptide-binding domain"/>
    <property type="match status" value="1"/>
</dbReference>
<dbReference type="AlphaFoldDB" id="A0A9P6WLE4"/>
<keyword evidence="6" id="KW-0175">Coiled coil</keyword>
<dbReference type="Gene3D" id="2.60.34.10">
    <property type="entry name" value="Substrate Binding Domain Of DNAk, Chain A, domain 1"/>
    <property type="match status" value="1"/>
</dbReference>
<dbReference type="InterPro" id="IPR018181">
    <property type="entry name" value="Heat_shock_70_CS"/>
</dbReference>
<feature type="compositionally biased region" description="Acidic residues" evidence="7">
    <location>
        <begin position="62"/>
        <end position="76"/>
    </location>
</feature>
<dbReference type="Gene3D" id="3.30.420.40">
    <property type="match status" value="2"/>
</dbReference>
<dbReference type="CDD" id="cd10234">
    <property type="entry name" value="ASKHA_NBD_HSP70_DnaK-like"/>
    <property type="match status" value="1"/>
</dbReference>
<dbReference type="Pfam" id="PF00012">
    <property type="entry name" value="HSP70"/>
    <property type="match status" value="1"/>
</dbReference>
<feature type="coiled-coil region" evidence="6">
    <location>
        <begin position="184"/>
        <end position="253"/>
    </location>
</feature>
<dbReference type="PRINTS" id="PR00301">
    <property type="entry name" value="HEATSHOCK70"/>
</dbReference>
<feature type="compositionally biased region" description="Acidic residues" evidence="7">
    <location>
        <begin position="45"/>
        <end position="54"/>
    </location>
</feature>
<evidence type="ECO:0000256" key="4">
    <source>
        <dbReference type="ARBA" id="ARBA00059314"/>
    </source>
</evidence>
<evidence type="ECO:0000256" key="2">
    <source>
        <dbReference type="ARBA" id="ARBA00022840"/>
    </source>
</evidence>
<dbReference type="FunFam" id="3.30.420.40:FF:000004">
    <property type="entry name" value="Molecular chaperone DnaK"/>
    <property type="match status" value="1"/>
</dbReference>
<keyword evidence="9" id="KW-1185">Reference proteome</keyword>
<dbReference type="InterPro" id="IPR043129">
    <property type="entry name" value="ATPase_NBD"/>
</dbReference>
<organism evidence="8 9">
    <name type="scientific">Pichia californica</name>
    <dbReference type="NCBI Taxonomy" id="460514"/>
    <lineage>
        <taxon>Eukaryota</taxon>
        <taxon>Fungi</taxon>
        <taxon>Dikarya</taxon>
        <taxon>Ascomycota</taxon>
        <taxon>Saccharomycotina</taxon>
        <taxon>Pichiomycetes</taxon>
        <taxon>Pichiales</taxon>
        <taxon>Pichiaceae</taxon>
        <taxon>Pichia</taxon>
    </lineage>
</organism>
<comment type="caution">
    <text evidence="8">The sequence shown here is derived from an EMBL/GenBank/DDBJ whole genome shotgun (WGS) entry which is preliminary data.</text>
</comment>
<feature type="compositionally biased region" description="Basic and acidic residues" evidence="7">
    <location>
        <begin position="89"/>
        <end position="122"/>
    </location>
</feature>
<evidence type="ECO:0000313" key="8">
    <source>
        <dbReference type="EMBL" id="KAG0688198.1"/>
    </source>
</evidence>